<organism evidence="2 3">
    <name type="scientific">Cyclotella cryptica</name>
    <dbReference type="NCBI Taxonomy" id="29204"/>
    <lineage>
        <taxon>Eukaryota</taxon>
        <taxon>Sar</taxon>
        <taxon>Stramenopiles</taxon>
        <taxon>Ochrophyta</taxon>
        <taxon>Bacillariophyta</taxon>
        <taxon>Coscinodiscophyceae</taxon>
        <taxon>Thalassiosirophycidae</taxon>
        <taxon>Stephanodiscales</taxon>
        <taxon>Stephanodiscaceae</taxon>
        <taxon>Cyclotella</taxon>
    </lineage>
</organism>
<protein>
    <submittedName>
        <fullName evidence="2">Uncharacterized protein</fullName>
    </submittedName>
</protein>
<reference evidence="2 3" key="1">
    <citation type="journal article" date="2020" name="G3 (Bethesda)">
        <title>Improved Reference Genome for Cyclotella cryptica CCMP332, a Model for Cell Wall Morphogenesis, Salinity Adaptation, and Lipid Production in Diatoms (Bacillariophyta).</title>
        <authorList>
            <person name="Roberts W.R."/>
            <person name="Downey K.M."/>
            <person name="Ruck E.C."/>
            <person name="Traller J.C."/>
            <person name="Alverson A.J."/>
        </authorList>
    </citation>
    <scope>NUCLEOTIDE SEQUENCE [LARGE SCALE GENOMIC DNA]</scope>
    <source>
        <strain evidence="2 3">CCMP332</strain>
    </source>
</reference>
<gene>
    <name evidence="2" type="ORF">HJC23_012557</name>
</gene>
<dbReference type="PANTHER" id="PTHR31970">
    <property type="match status" value="1"/>
</dbReference>
<dbReference type="Proteomes" id="UP001516023">
    <property type="component" value="Unassembled WGS sequence"/>
</dbReference>
<dbReference type="Pfam" id="PF16983">
    <property type="entry name" value="MFS_MOT1"/>
    <property type="match status" value="1"/>
</dbReference>
<evidence type="ECO:0000256" key="1">
    <source>
        <dbReference type="SAM" id="Phobius"/>
    </source>
</evidence>
<comment type="caution">
    <text evidence="2">The sequence shown here is derived from an EMBL/GenBank/DDBJ whole genome shotgun (WGS) entry which is preliminary data.</text>
</comment>
<dbReference type="PANTHER" id="PTHR31970:SF9">
    <property type="entry name" value="MOLYBDATE TRANSPORTER 2"/>
    <property type="match status" value="1"/>
</dbReference>
<feature type="transmembrane region" description="Helical" evidence="1">
    <location>
        <begin position="52"/>
        <end position="71"/>
    </location>
</feature>
<evidence type="ECO:0000313" key="2">
    <source>
        <dbReference type="EMBL" id="KAL3802538.1"/>
    </source>
</evidence>
<name>A0ABD3QQD9_9STRA</name>
<keyword evidence="1" id="KW-0472">Membrane</keyword>
<accession>A0ABD3QQD9</accession>
<keyword evidence="1" id="KW-0812">Transmembrane</keyword>
<dbReference type="InterPro" id="IPR031563">
    <property type="entry name" value="MOT1/MOT2"/>
</dbReference>
<sequence>MPKCYRTGGLACQHRFGARHGTSVVIFGLFKMGLAVIFGSSVLTLLGALPVAVSGVMVAIVGLERVGTVCWSSRWRRKKTGGGTRSGIFDQNSTAGEDFECNVTGNRSRRRNAEGGHPYAMMFNGKCQCQLMYKEVHSQTLEDCSQNKSTPSKFASCKIRCYNVYSTSSSISSTSAC</sequence>
<keyword evidence="1" id="KW-1133">Transmembrane helix</keyword>
<keyword evidence="3" id="KW-1185">Reference proteome</keyword>
<proteinExistence type="predicted"/>
<evidence type="ECO:0000313" key="3">
    <source>
        <dbReference type="Proteomes" id="UP001516023"/>
    </source>
</evidence>
<dbReference type="EMBL" id="JABMIG020000019">
    <property type="protein sequence ID" value="KAL3802538.1"/>
    <property type="molecule type" value="Genomic_DNA"/>
</dbReference>
<feature type="transmembrane region" description="Helical" evidence="1">
    <location>
        <begin position="24"/>
        <end position="46"/>
    </location>
</feature>
<dbReference type="AlphaFoldDB" id="A0ABD3QQD9"/>